<dbReference type="VEuPathDB" id="MicrosporidiaDB:EDEG_04034"/>
<dbReference type="AlphaFoldDB" id="J9D075"/>
<dbReference type="HOGENOM" id="CLU_2084821_0_0_1"/>
<dbReference type="InParanoid" id="J9D075"/>
<sequence>MRKNLYEMRELKRYLEANKAKDTVELKEYLHDNLKFLKPLFFGILSYKSLKFENGLVSKILVDTFRAIYSLEKNKFEKTFNDKYIDFVNEKQNKEIDNILMSMYCLSKARKNNQRRK</sequence>
<comment type="caution">
    <text evidence="1">The sequence shown here is derived from an EMBL/GenBank/DDBJ whole genome shotgun (WGS) entry which is preliminary data.</text>
</comment>
<evidence type="ECO:0000313" key="1">
    <source>
        <dbReference type="EMBL" id="EJW01271.1"/>
    </source>
</evidence>
<organism evidence="1 2">
    <name type="scientific">Edhazardia aedis (strain USNM 41457)</name>
    <name type="common">Microsporidian parasite</name>
    <dbReference type="NCBI Taxonomy" id="1003232"/>
    <lineage>
        <taxon>Eukaryota</taxon>
        <taxon>Fungi</taxon>
        <taxon>Fungi incertae sedis</taxon>
        <taxon>Microsporidia</taxon>
        <taxon>Edhazardia</taxon>
    </lineage>
</organism>
<accession>J9D075</accession>
<proteinExistence type="predicted"/>
<evidence type="ECO:0000313" key="2">
    <source>
        <dbReference type="Proteomes" id="UP000003163"/>
    </source>
</evidence>
<dbReference type="EMBL" id="AFBI03000204">
    <property type="protein sequence ID" value="EJW01271.1"/>
    <property type="molecule type" value="Genomic_DNA"/>
</dbReference>
<name>J9D075_EDHAE</name>
<reference evidence="2" key="2">
    <citation type="submission" date="2015-07" db="EMBL/GenBank/DDBJ databases">
        <title>Contrasting host-pathogen interactions and genome evolution in two generalist and specialist microsporidian pathogens of mosquitoes.</title>
        <authorList>
            <consortium name="The Broad Institute Genomics Platform"/>
            <consortium name="The Broad Institute Genome Sequencing Center for Infectious Disease"/>
            <person name="Cuomo C.A."/>
            <person name="Sanscrainte N.D."/>
            <person name="Goldberg J.M."/>
            <person name="Heiman D."/>
            <person name="Young S."/>
            <person name="Zeng Q."/>
            <person name="Becnel J.J."/>
            <person name="Birren B.W."/>
        </authorList>
    </citation>
    <scope>NUCLEOTIDE SEQUENCE [LARGE SCALE GENOMIC DNA]</scope>
    <source>
        <strain evidence="2">USNM 41457</strain>
    </source>
</reference>
<protein>
    <submittedName>
        <fullName evidence="1">Uncharacterized protein</fullName>
    </submittedName>
</protein>
<keyword evidence="2" id="KW-1185">Reference proteome</keyword>
<gene>
    <name evidence="1" type="ORF">EDEG_04034</name>
</gene>
<reference evidence="1 2" key="1">
    <citation type="submission" date="2011-08" db="EMBL/GenBank/DDBJ databases">
        <authorList>
            <person name="Liu Z.J."/>
            <person name="Shi F.L."/>
            <person name="Lu J.Q."/>
            <person name="Li M."/>
            <person name="Wang Z.L."/>
        </authorList>
    </citation>
    <scope>NUCLEOTIDE SEQUENCE [LARGE SCALE GENOMIC DNA]</scope>
    <source>
        <strain evidence="1 2">USNM 41457</strain>
    </source>
</reference>
<dbReference type="Proteomes" id="UP000003163">
    <property type="component" value="Unassembled WGS sequence"/>
</dbReference>